<sequence>MLDLGLKLGRLQVALRVLIALSGDRTDLKMRDMYMSLIDAQMQSIHRGKMATNEMIIGMYDTPQYISGPWMSFIMWWHGQRSKLRAVELEQLELQLCDDEDAFEDAEDVEDDEEEEDSDGSMG</sequence>
<dbReference type="AlphaFoldDB" id="A0A0L9UKD0"/>
<organism evidence="2 3">
    <name type="scientific">Phaseolus angularis</name>
    <name type="common">Azuki bean</name>
    <name type="synonym">Vigna angularis</name>
    <dbReference type="NCBI Taxonomy" id="3914"/>
    <lineage>
        <taxon>Eukaryota</taxon>
        <taxon>Viridiplantae</taxon>
        <taxon>Streptophyta</taxon>
        <taxon>Embryophyta</taxon>
        <taxon>Tracheophyta</taxon>
        <taxon>Spermatophyta</taxon>
        <taxon>Magnoliopsida</taxon>
        <taxon>eudicotyledons</taxon>
        <taxon>Gunneridae</taxon>
        <taxon>Pentapetalae</taxon>
        <taxon>rosids</taxon>
        <taxon>fabids</taxon>
        <taxon>Fabales</taxon>
        <taxon>Fabaceae</taxon>
        <taxon>Papilionoideae</taxon>
        <taxon>50 kb inversion clade</taxon>
        <taxon>NPAAA clade</taxon>
        <taxon>indigoferoid/millettioid clade</taxon>
        <taxon>Phaseoleae</taxon>
        <taxon>Vigna</taxon>
    </lineage>
</organism>
<evidence type="ECO:0000256" key="1">
    <source>
        <dbReference type="SAM" id="MobiDB-lite"/>
    </source>
</evidence>
<protein>
    <submittedName>
        <fullName evidence="2">Uncharacterized protein</fullName>
    </submittedName>
</protein>
<gene>
    <name evidence="2" type="ORF">LR48_Vigan05g075000</name>
</gene>
<dbReference type="Proteomes" id="UP000053144">
    <property type="component" value="Chromosome 5"/>
</dbReference>
<reference evidence="3" key="1">
    <citation type="journal article" date="2015" name="Proc. Natl. Acad. Sci. U.S.A.">
        <title>Genome sequencing of adzuki bean (Vigna angularis) provides insight into high starch and low fat accumulation and domestication.</title>
        <authorList>
            <person name="Yang K."/>
            <person name="Tian Z."/>
            <person name="Chen C."/>
            <person name="Luo L."/>
            <person name="Zhao B."/>
            <person name="Wang Z."/>
            <person name="Yu L."/>
            <person name="Li Y."/>
            <person name="Sun Y."/>
            <person name="Li W."/>
            <person name="Chen Y."/>
            <person name="Li Y."/>
            <person name="Zhang Y."/>
            <person name="Ai D."/>
            <person name="Zhao J."/>
            <person name="Shang C."/>
            <person name="Ma Y."/>
            <person name="Wu B."/>
            <person name="Wang M."/>
            <person name="Gao L."/>
            <person name="Sun D."/>
            <person name="Zhang P."/>
            <person name="Guo F."/>
            <person name="Wang W."/>
            <person name="Li Y."/>
            <person name="Wang J."/>
            <person name="Varshney R.K."/>
            <person name="Wang J."/>
            <person name="Ling H.Q."/>
            <person name="Wan P."/>
        </authorList>
    </citation>
    <scope>NUCLEOTIDE SEQUENCE</scope>
    <source>
        <strain evidence="3">cv. Jingnong 6</strain>
    </source>
</reference>
<feature type="region of interest" description="Disordered" evidence="1">
    <location>
        <begin position="99"/>
        <end position="123"/>
    </location>
</feature>
<name>A0A0L9UKD0_PHAAN</name>
<evidence type="ECO:0000313" key="3">
    <source>
        <dbReference type="Proteomes" id="UP000053144"/>
    </source>
</evidence>
<proteinExistence type="predicted"/>
<dbReference type="Gramene" id="KOM43146">
    <property type="protein sequence ID" value="KOM43146"/>
    <property type="gene ID" value="LR48_Vigan05g075000"/>
</dbReference>
<dbReference type="EMBL" id="CM003375">
    <property type="protein sequence ID" value="KOM43146.1"/>
    <property type="molecule type" value="Genomic_DNA"/>
</dbReference>
<evidence type="ECO:0000313" key="2">
    <source>
        <dbReference type="EMBL" id="KOM43146.1"/>
    </source>
</evidence>
<accession>A0A0L9UKD0</accession>